<organism evidence="2 3">
    <name type="scientific">Gemmobacter caeni</name>
    <dbReference type="NCBI Taxonomy" id="589035"/>
    <lineage>
        <taxon>Bacteria</taxon>
        <taxon>Pseudomonadati</taxon>
        <taxon>Pseudomonadota</taxon>
        <taxon>Alphaproteobacteria</taxon>
        <taxon>Rhodobacterales</taxon>
        <taxon>Paracoccaceae</taxon>
        <taxon>Gemmobacter</taxon>
    </lineage>
</organism>
<reference evidence="2 3" key="1">
    <citation type="submission" date="2018-04" db="EMBL/GenBank/DDBJ databases">
        <title>Genomic Encyclopedia of Archaeal and Bacterial Type Strains, Phase II (KMG-II): from individual species to whole genera.</title>
        <authorList>
            <person name="Goeker M."/>
        </authorList>
    </citation>
    <scope>NUCLEOTIDE SEQUENCE [LARGE SCALE GENOMIC DNA]</scope>
    <source>
        <strain evidence="2 3">DSM 21823</strain>
    </source>
</reference>
<evidence type="ECO:0000313" key="3">
    <source>
        <dbReference type="Proteomes" id="UP000244224"/>
    </source>
</evidence>
<comment type="caution">
    <text evidence="2">The sequence shown here is derived from an EMBL/GenBank/DDBJ whole genome shotgun (WGS) entry which is preliminary data.</text>
</comment>
<proteinExistence type="predicted"/>
<protein>
    <submittedName>
        <fullName evidence="2">Uncharacterized protein</fullName>
    </submittedName>
</protein>
<dbReference type="PROSITE" id="PS51257">
    <property type="entry name" value="PROKAR_LIPOPROTEIN"/>
    <property type="match status" value="1"/>
</dbReference>
<dbReference type="Proteomes" id="UP000244224">
    <property type="component" value="Unassembled WGS sequence"/>
</dbReference>
<keyword evidence="3" id="KW-1185">Reference proteome</keyword>
<dbReference type="EMBL" id="QBKP01000003">
    <property type="protein sequence ID" value="PTX51585.1"/>
    <property type="molecule type" value="Genomic_DNA"/>
</dbReference>
<gene>
    <name evidence="2" type="ORF">C8N34_10386</name>
</gene>
<accession>A0A2T6B6A9</accession>
<sequence>MTNAGKGLIGLALAALLAGCGADGPPKAPEAQTGVTLSGDARAGLTHVSP</sequence>
<name>A0A2T6B6A9_9RHOB</name>
<evidence type="ECO:0000313" key="2">
    <source>
        <dbReference type="EMBL" id="PTX51585.1"/>
    </source>
</evidence>
<dbReference type="RefSeq" id="WP_108128149.1">
    <property type="nucleotide sequence ID" value="NZ_QBKP01000003.1"/>
</dbReference>
<feature type="region of interest" description="Disordered" evidence="1">
    <location>
        <begin position="22"/>
        <end position="50"/>
    </location>
</feature>
<evidence type="ECO:0000256" key="1">
    <source>
        <dbReference type="SAM" id="MobiDB-lite"/>
    </source>
</evidence>
<dbReference type="AlphaFoldDB" id="A0A2T6B6A9"/>